<reference evidence="2" key="1">
    <citation type="submission" date="2021-02" db="EMBL/GenBank/DDBJ databases">
        <authorList>
            <person name="Dougan E. K."/>
            <person name="Rhodes N."/>
            <person name="Thang M."/>
            <person name="Chan C."/>
        </authorList>
    </citation>
    <scope>NUCLEOTIDE SEQUENCE</scope>
</reference>
<sequence>MQAANKAVLEAEDIVAGHYRRFLNALTVFRLCLAAQKKKAEKAAAKEGGTDAENTESWDAEAWEAWESEGSRSAKRARHT</sequence>
<dbReference type="EMBL" id="CAJNJA010054423">
    <property type="protein sequence ID" value="CAE7853525.1"/>
    <property type="molecule type" value="Genomic_DNA"/>
</dbReference>
<accession>A0A813A662</accession>
<dbReference type="AlphaFoldDB" id="A0A813A662"/>
<evidence type="ECO:0000256" key="1">
    <source>
        <dbReference type="SAM" id="MobiDB-lite"/>
    </source>
</evidence>
<gene>
    <name evidence="2" type="ORF">SNEC2469_LOCUS26599</name>
</gene>
<feature type="compositionally biased region" description="Acidic residues" evidence="1">
    <location>
        <begin position="53"/>
        <end position="67"/>
    </location>
</feature>
<protein>
    <submittedName>
        <fullName evidence="2">Uncharacterized protein</fullName>
    </submittedName>
</protein>
<dbReference type="Proteomes" id="UP000601435">
    <property type="component" value="Unassembled WGS sequence"/>
</dbReference>
<proteinExistence type="predicted"/>
<organism evidence="2 3">
    <name type="scientific">Symbiodinium necroappetens</name>
    <dbReference type="NCBI Taxonomy" id="1628268"/>
    <lineage>
        <taxon>Eukaryota</taxon>
        <taxon>Sar</taxon>
        <taxon>Alveolata</taxon>
        <taxon>Dinophyceae</taxon>
        <taxon>Suessiales</taxon>
        <taxon>Symbiodiniaceae</taxon>
        <taxon>Symbiodinium</taxon>
    </lineage>
</organism>
<name>A0A813A662_9DINO</name>
<comment type="caution">
    <text evidence="2">The sequence shown here is derived from an EMBL/GenBank/DDBJ whole genome shotgun (WGS) entry which is preliminary data.</text>
</comment>
<feature type="region of interest" description="Disordered" evidence="1">
    <location>
        <begin position="42"/>
        <end position="80"/>
    </location>
</feature>
<keyword evidence="3" id="KW-1185">Reference proteome</keyword>
<evidence type="ECO:0000313" key="3">
    <source>
        <dbReference type="Proteomes" id="UP000601435"/>
    </source>
</evidence>
<evidence type="ECO:0000313" key="2">
    <source>
        <dbReference type="EMBL" id="CAE7853525.1"/>
    </source>
</evidence>